<dbReference type="InterPro" id="IPR002656">
    <property type="entry name" value="Acyl_transf_3_dom"/>
</dbReference>
<reference evidence="3 4" key="1">
    <citation type="submission" date="2017-08" db="EMBL/GenBank/DDBJ databases">
        <authorList>
            <person name="de Groot N.N."/>
        </authorList>
    </citation>
    <scope>NUCLEOTIDE SEQUENCE [LARGE SCALE GENOMIC DNA]</scope>
    <source>
        <strain evidence="3 4">HM2</strain>
    </source>
</reference>
<evidence type="ECO:0000313" key="3">
    <source>
        <dbReference type="EMBL" id="SUQ25004.1"/>
    </source>
</evidence>
<evidence type="ECO:0000259" key="2">
    <source>
        <dbReference type="Pfam" id="PF01757"/>
    </source>
</evidence>
<keyword evidence="1" id="KW-0812">Transmembrane</keyword>
<name>A0A380S7X1_FIBSU</name>
<feature type="transmembrane region" description="Helical" evidence="1">
    <location>
        <begin position="33"/>
        <end position="58"/>
    </location>
</feature>
<dbReference type="EMBL" id="UHJL01000003">
    <property type="protein sequence ID" value="SUQ25004.1"/>
    <property type="molecule type" value="Genomic_DNA"/>
</dbReference>
<keyword evidence="3" id="KW-0808">Transferase</keyword>
<gene>
    <name evidence="3" type="ORF">SAMN05661053_2418</name>
</gene>
<dbReference type="AlphaFoldDB" id="A0A380S7X1"/>
<evidence type="ECO:0000256" key="1">
    <source>
        <dbReference type="SAM" id="Phobius"/>
    </source>
</evidence>
<keyword evidence="3" id="KW-0012">Acyltransferase</keyword>
<dbReference type="Proteomes" id="UP000255423">
    <property type="component" value="Unassembled WGS sequence"/>
</dbReference>
<feature type="transmembrane region" description="Helical" evidence="1">
    <location>
        <begin position="219"/>
        <end position="238"/>
    </location>
</feature>
<proteinExistence type="predicted"/>
<accession>A0A380S7X1</accession>
<feature type="domain" description="Acyltransferase 3" evidence="2">
    <location>
        <begin position="2"/>
        <end position="305"/>
    </location>
</feature>
<protein>
    <submittedName>
        <fullName evidence="3">Surface polysaccharide O-acyltransferase, integral membrane enzyme</fullName>
    </submittedName>
</protein>
<feature type="transmembrane region" description="Helical" evidence="1">
    <location>
        <begin position="283"/>
        <end position="305"/>
    </location>
</feature>
<feature type="transmembrane region" description="Helical" evidence="1">
    <location>
        <begin position="191"/>
        <end position="213"/>
    </location>
</feature>
<keyword evidence="1" id="KW-1133">Transmembrane helix</keyword>
<feature type="transmembrane region" description="Helical" evidence="1">
    <location>
        <begin position="65"/>
        <end position="82"/>
    </location>
</feature>
<organism evidence="3 4">
    <name type="scientific">Fibrobacter succinogenes</name>
    <name type="common">Bacteroides succinogenes</name>
    <dbReference type="NCBI Taxonomy" id="833"/>
    <lineage>
        <taxon>Bacteria</taxon>
        <taxon>Pseudomonadati</taxon>
        <taxon>Fibrobacterota</taxon>
        <taxon>Fibrobacteria</taxon>
        <taxon>Fibrobacterales</taxon>
        <taxon>Fibrobacteraceae</taxon>
        <taxon>Fibrobacter</taxon>
    </lineage>
</organism>
<evidence type="ECO:0000313" key="4">
    <source>
        <dbReference type="Proteomes" id="UP000255423"/>
    </source>
</evidence>
<dbReference type="Pfam" id="PF01757">
    <property type="entry name" value="Acyl_transf_3"/>
    <property type="match status" value="1"/>
</dbReference>
<feature type="transmembrane region" description="Helical" evidence="1">
    <location>
        <begin position="102"/>
        <end position="122"/>
    </location>
</feature>
<sequence>MELCRIVAIVMVLVLHSDFAVFGWPETMQDLHMPLLIAECFCIVAVPVFVMISGYFSIHLKLKSVVNLAYICLFCAILKILYNVAANQPFDINNLFFISRSNWFISVYLGLVVFSPVLNAVCEKLDKRQFSIMLCTVLFYHFYMGWFPARPQLGIGVNGGCSLYEFMLYYLAGRYIRLYGVCEFIKKHSIFLYVLVCSFWVVAYYLIVYYGFAHYANRILWGSSPFMFFGSACVLLTFERINIQSKVINHVSKSVLTVLLLHECKAGMSILRPIYQGIFENHNWWWVLYYWSIAIVGTFVVCVIIDQLRLVSYNYLQKIFFH</sequence>
<dbReference type="GO" id="GO:0016747">
    <property type="term" value="F:acyltransferase activity, transferring groups other than amino-acyl groups"/>
    <property type="evidence" value="ECO:0007669"/>
    <property type="project" value="InterPro"/>
</dbReference>
<feature type="transmembrane region" description="Helical" evidence="1">
    <location>
        <begin position="129"/>
        <end position="147"/>
    </location>
</feature>
<keyword evidence="1" id="KW-0472">Membrane</keyword>